<dbReference type="RefSeq" id="WP_057735603.1">
    <property type="nucleotide sequence ID" value="NZ_AZEG01000001.1"/>
</dbReference>
<keyword evidence="3" id="KW-1185">Reference proteome</keyword>
<accession>A0A0R1QD57</accession>
<evidence type="ECO:0000313" key="2">
    <source>
        <dbReference type="EMBL" id="KRL39123.1"/>
    </source>
</evidence>
<gene>
    <name evidence="2" type="ORF">FD20_GL000169</name>
</gene>
<dbReference type="STRING" id="1423812.FD20_GL000169"/>
<dbReference type="NCBIfam" id="TIGR02327">
    <property type="entry name" value="int_mem_ywzB"/>
    <property type="match status" value="1"/>
</dbReference>
<dbReference type="InterPro" id="IPR009526">
    <property type="entry name" value="DUF1146"/>
</dbReference>
<dbReference type="AlphaFoldDB" id="A0A0R1QD57"/>
<feature type="transmembrane region" description="Helical" evidence="1">
    <location>
        <begin position="6"/>
        <end position="24"/>
    </location>
</feature>
<evidence type="ECO:0008006" key="4">
    <source>
        <dbReference type="Google" id="ProtNLM"/>
    </source>
</evidence>
<dbReference type="PATRIC" id="fig|1423812.3.peg.171"/>
<evidence type="ECO:0000256" key="1">
    <source>
        <dbReference type="SAM" id="Phobius"/>
    </source>
</evidence>
<proteinExistence type="predicted"/>
<keyword evidence="1" id="KW-0472">Membrane</keyword>
<dbReference type="Pfam" id="PF06612">
    <property type="entry name" value="DUF1146"/>
    <property type="match status" value="1"/>
</dbReference>
<reference evidence="2 3" key="1">
    <citation type="journal article" date="2015" name="Genome Announc.">
        <title>Expanding the biotechnology potential of lactobacilli through comparative genomics of 213 strains and associated genera.</title>
        <authorList>
            <person name="Sun Z."/>
            <person name="Harris H.M."/>
            <person name="McCann A."/>
            <person name="Guo C."/>
            <person name="Argimon S."/>
            <person name="Zhang W."/>
            <person name="Yang X."/>
            <person name="Jeffery I.B."/>
            <person name="Cooney J.C."/>
            <person name="Kagawa T.F."/>
            <person name="Liu W."/>
            <person name="Song Y."/>
            <person name="Salvetti E."/>
            <person name="Wrobel A."/>
            <person name="Rasinkangas P."/>
            <person name="Parkhill J."/>
            <person name="Rea M.C."/>
            <person name="O'Sullivan O."/>
            <person name="Ritari J."/>
            <person name="Douillard F.P."/>
            <person name="Paul Ross R."/>
            <person name="Yang R."/>
            <person name="Briner A.E."/>
            <person name="Felis G.E."/>
            <person name="de Vos W.M."/>
            <person name="Barrangou R."/>
            <person name="Klaenhammer T.R."/>
            <person name="Caufield P.W."/>
            <person name="Cui Y."/>
            <person name="Zhang H."/>
            <person name="O'Toole P.W."/>
        </authorList>
    </citation>
    <scope>NUCLEOTIDE SEQUENCE [LARGE SCALE GENOMIC DNA]</scope>
    <source>
        <strain evidence="2 3">DSM 19971</strain>
    </source>
</reference>
<organism evidence="2 3">
    <name type="scientific">Liquorilactobacillus uvarum DSM 19971</name>
    <dbReference type="NCBI Taxonomy" id="1423812"/>
    <lineage>
        <taxon>Bacteria</taxon>
        <taxon>Bacillati</taxon>
        <taxon>Bacillota</taxon>
        <taxon>Bacilli</taxon>
        <taxon>Lactobacillales</taxon>
        <taxon>Lactobacillaceae</taxon>
        <taxon>Liquorilactobacillus</taxon>
    </lineage>
</organism>
<keyword evidence="1" id="KW-1133">Transmembrane helix</keyword>
<keyword evidence="1" id="KW-0812">Transmembrane</keyword>
<sequence length="78" mass="9103">MKYYGFLALLTLVSHFAFITVAFTSLQSLRLDRWITPSKQRYFNILLVMLAITIGYTCSSFFLSFVDNVRNLTYLLSF</sequence>
<comment type="caution">
    <text evidence="2">The sequence shown here is derived from an EMBL/GenBank/DDBJ whole genome shotgun (WGS) entry which is preliminary data.</text>
</comment>
<protein>
    <recommendedName>
        <fullName evidence="4">DUF1146 domain-containing protein</fullName>
    </recommendedName>
</protein>
<feature type="transmembrane region" description="Helical" evidence="1">
    <location>
        <begin position="45"/>
        <end position="66"/>
    </location>
</feature>
<name>A0A0R1QD57_9LACO</name>
<evidence type="ECO:0000313" key="3">
    <source>
        <dbReference type="Proteomes" id="UP000051155"/>
    </source>
</evidence>
<dbReference type="OrthoDB" id="1651016at2"/>
<dbReference type="EMBL" id="AZEG01000001">
    <property type="protein sequence ID" value="KRL39123.1"/>
    <property type="molecule type" value="Genomic_DNA"/>
</dbReference>
<dbReference type="Proteomes" id="UP000051155">
    <property type="component" value="Unassembled WGS sequence"/>
</dbReference>